<organism evidence="3 4">
    <name type="scientific">Rubritalea squalenifaciens DSM 18772</name>
    <dbReference type="NCBI Taxonomy" id="1123071"/>
    <lineage>
        <taxon>Bacteria</taxon>
        <taxon>Pseudomonadati</taxon>
        <taxon>Verrucomicrobiota</taxon>
        <taxon>Verrucomicrobiia</taxon>
        <taxon>Verrucomicrobiales</taxon>
        <taxon>Rubritaleaceae</taxon>
        <taxon>Rubritalea</taxon>
    </lineage>
</organism>
<evidence type="ECO:0000313" key="3">
    <source>
        <dbReference type="EMBL" id="SHJ92141.1"/>
    </source>
</evidence>
<reference evidence="3 4" key="1">
    <citation type="submission" date="2016-11" db="EMBL/GenBank/DDBJ databases">
        <authorList>
            <person name="Jaros S."/>
            <person name="Januszkiewicz K."/>
            <person name="Wedrychowicz H."/>
        </authorList>
    </citation>
    <scope>NUCLEOTIDE SEQUENCE [LARGE SCALE GENOMIC DNA]</scope>
    <source>
        <strain evidence="3 4">DSM 18772</strain>
    </source>
</reference>
<dbReference type="InterPro" id="IPR013424">
    <property type="entry name" value="Ice-binding_C"/>
</dbReference>
<dbReference type="InParanoid" id="A0A1M6N8Z8"/>
<dbReference type="Pfam" id="PF07589">
    <property type="entry name" value="PEP-CTERM"/>
    <property type="match status" value="1"/>
</dbReference>
<protein>
    <submittedName>
        <fullName evidence="3">PEP-CTERM protein-sorting domain-containing protein</fullName>
    </submittedName>
</protein>
<dbReference type="STRING" id="1123071.SAMN02745181_2776"/>
<dbReference type="EMBL" id="FQYR01000005">
    <property type="protein sequence ID" value="SHJ92141.1"/>
    <property type="molecule type" value="Genomic_DNA"/>
</dbReference>
<evidence type="ECO:0000259" key="2">
    <source>
        <dbReference type="Pfam" id="PF07589"/>
    </source>
</evidence>
<dbReference type="RefSeq" id="WP_143184359.1">
    <property type="nucleotide sequence ID" value="NZ_FQYR01000005.1"/>
</dbReference>
<feature type="chain" id="PRO_5012070633" evidence="1">
    <location>
        <begin position="25"/>
        <end position="238"/>
    </location>
</feature>
<sequence length="238" mass="24162">MSTTTLNKALIITAIGLTAGTSQAANIILNGSFENTGTAITPDTVGAAWGDTAAAADLTDWTITQNNTLGLSNGGASGPHFSGNGSSVPFTYPTDGDTYLGTSGDGTSILTQSISGVGTGNLTVSFDWAALIANGNSGTASITLDIFQGSDSSGSSIFSGSVTSTDDVQDTWHSASFTPVFNNSTDIFVQLTIEDNMSAGQMAIDNLSIDVAAVPEPSSTALIGLVGIGFIFRRNRKA</sequence>
<dbReference type="AlphaFoldDB" id="A0A1M6N8Z8"/>
<keyword evidence="4" id="KW-1185">Reference proteome</keyword>
<name>A0A1M6N8Z8_9BACT</name>
<dbReference type="OrthoDB" id="8707306at2"/>
<evidence type="ECO:0000313" key="4">
    <source>
        <dbReference type="Proteomes" id="UP000184510"/>
    </source>
</evidence>
<dbReference type="NCBIfam" id="TIGR02595">
    <property type="entry name" value="PEP_CTERM"/>
    <property type="match status" value="1"/>
</dbReference>
<keyword evidence="1" id="KW-0732">Signal</keyword>
<feature type="domain" description="Ice-binding protein C-terminal" evidence="2">
    <location>
        <begin position="213"/>
        <end position="234"/>
    </location>
</feature>
<accession>A0A1M6N8Z8</accession>
<evidence type="ECO:0000256" key="1">
    <source>
        <dbReference type="SAM" id="SignalP"/>
    </source>
</evidence>
<dbReference type="Proteomes" id="UP000184510">
    <property type="component" value="Unassembled WGS sequence"/>
</dbReference>
<feature type="signal peptide" evidence="1">
    <location>
        <begin position="1"/>
        <end position="24"/>
    </location>
</feature>
<proteinExistence type="predicted"/>
<gene>
    <name evidence="3" type="ORF">SAMN02745181_2776</name>
</gene>